<accession>A0A0B3WQ89</accession>
<evidence type="ECO:0008006" key="3">
    <source>
        <dbReference type="Google" id="ProtNLM"/>
    </source>
</evidence>
<dbReference type="Proteomes" id="UP000031189">
    <property type="component" value="Unassembled WGS sequence"/>
</dbReference>
<organism evidence="1 2">
    <name type="scientific">Terrisporobacter othiniensis</name>
    <dbReference type="NCBI Taxonomy" id="1577792"/>
    <lineage>
        <taxon>Bacteria</taxon>
        <taxon>Bacillati</taxon>
        <taxon>Bacillota</taxon>
        <taxon>Clostridia</taxon>
        <taxon>Peptostreptococcales</taxon>
        <taxon>Peptostreptococcaceae</taxon>
        <taxon>Terrisporobacter</taxon>
    </lineage>
</organism>
<dbReference type="Pfam" id="PF04245">
    <property type="entry name" value="NA37"/>
    <property type="match status" value="1"/>
</dbReference>
<dbReference type="EMBL" id="JWHR01000109">
    <property type="protein sequence ID" value="KHS56665.1"/>
    <property type="molecule type" value="Genomic_DNA"/>
</dbReference>
<sequence>MVIHKYIIHVLDRNSEGPILNDFEGKNNAEVDKFFQKIINRAAKDDDLRKAVFKDYNENIIRNCCEQIIYDADTFVQNSKEIASFLFDIMKKYEDIDSCDLAMCLYSVKDEKYVGIVKLDYKKLYTHSIELLDEKFNIQIISNEIGIPDTGRQKQCALVGLSGINDDFHLRLLDKDSEKEEDPEKKSRFINEFLHAEKVTDDKFNTKTFKTTADNWITNAMGNNIKKAEDVRSLLNYTLKEKEEVDIEEFVEKSIDDDHLKESFKELMTDRGIETSFNIDKKWVEKKLKRRSIKTDNGFDIKGNLVDFEDPMKYSVRQNEDGTVDIIIKNVSFYEEK</sequence>
<evidence type="ECO:0000313" key="1">
    <source>
        <dbReference type="EMBL" id="KHS56665.1"/>
    </source>
</evidence>
<dbReference type="OrthoDB" id="3171075at2"/>
<keyword evidence="2" id="KW-1185">Reference proteome</keyword>
<protein>
    <recommendedName>
        <fullName evidence="3">Nucleoid-associated protein</fullName>
    </recommendedName>
</protein>
<dbReference type="RefSeq" id="WP_039680116.1">
    <property type="nucleotide sequence ID" value="NZ_JAWGXO010000013.1"/>
</dbReference>
<dbReference type="GO" id="GO:0009295">
    <property type="term" value="C:nucleoid"/>
    <property type="evidence" value="ECO:0007669"/>
    <property type="project" value="InterPro"/>
</dbReference>
<gene>
    <name evidence="1" type="ORF">QX51_11800</name>
</gene>
<dbReference type="AlphaFoldDB" id="A0A0B3WQ89"/>
<dbReference type="STRING" id="1577792.QX51_11800"/>
<proteinExistence type="predicted"/>
<evidence type="ECO:0000313" key="2">
    <source>
        <dbReference type="Proteomes" id="UP000031189"/>
    </source>
</evidence>
<dbReference type="InterPro" id="IPR007358">
    <property type="entry name" value="Nucleoid_associated_NdpA"/>
</dbReference>
<name>A0A0B3WQ89_9FIRM</name>
<comment type="caution">
    <text evidence="1">The sequence shown here is derived from an EMBL/GenBank/DDBJ whole genome shotgun (WGS) entry which is preliminary data.</text>
</comment>
<reference evidence="1 2" key="1">
    <citation type="submission" date="2014-12" db="EMBL/GenBank/DDBJ databases">
        <title>Draft genome sequence of Terrisporobacter sp. 08-306576, isolated from the blood culture of a bacteremia patient.</title>
        <authorList>
            <person name="Lund L.C."/>
            <person name="Sydenham T.V."/>
            <person name="Hogh S.V."/>
            <person name="Skov M.N."/>
            <person name="Kemp M."/>
            <person name="Justesen U.S."/>
        </authorList>
    </citation>
    <scope>NUCLEOTIDE SEQUENCE [LARGE SCALE GENOMIC DNA]</scope>
    <source>
        <strain evidence="1 2">08-306576</strain>
    </source>
</reference>